<dbReference type="Proteomes" id="UP000887009">
    <property type="component" value="Unassembled WGS sequence"/>
</dbReference>
<protein>
    <submittedName>
        <fullName evidence="1">Uncharacterized protein</fullName>
    </submittedName>
</protein>
<reference evidence="1" key="1">
    <citation type="submission" date="2021-07" db="EMBL/GenBank/DDBJ databases">
        <title>Draft genome sequence of carbapenem-resistant Aeromonas spp. in Japan.</title>
        <authorList>
            <person name="Maehana S."/>
            <person name="Suzuki M."/>
            <person name="Kitasato H."/>
        </authorList>
    </citation>
    <scope>NUCLEOTIDE SEQUENCE</scope>
    <source>
        <strain evidence="1">KAM348</strain>
    </source>
</reference>
<accession>A0AAI9KVW8</accession>
<organism evidence="1 2">
    <name type="scientific">Aeromonas caviae</name>
    <name type="common">Aeromonas punctata</name>
    <dbReference type="NCBI Taxonomy" id="648"/>
    <lineage>
        <taxon>Bacteria</taxon>
        <taxon>Pseudomonadati</taxon>
        <taxon>Pseudomonadota</taxon>
        <taxon>Gammaproteobacteria</taxon>
        <taxon>Aeromonadales</taxon>
        <taxon>Aeromonadaceae</taxon>
        <taxon>Aeromonas</taxon>
    </lineage>
</organism>
<comment type="caution">
    <text evidence="1">The sequence shown here is derived from an EMBL/GenBank/DDBJ whole genome shotgun (WGS) entry which is preliminary data.</text>
</comment>
<dbReference type="EMBL" id="BPNL01000109">
    <property type="protein sequence ID" value="GJA56892.1"/>
    <property type="molecule type" value="Genomic_DNA"/>
</dbReference>
<gene>
    <name evidence="1" type="ORF">KAM348_43150</name>
</gene>
<proteinExistence type="predicted"/>
<dbReference type="RefSeq" id="WP_223920681.1">
    <property type="nucleotide sequence ID" value="NZ_BPNL01000109.1"/>
</dbReference>
<sequence length="48" mass="5632">MNCYLNEKHPQAKIRPGKNRQITNDSFKAKMAEGFVAVATYMETERWK</sequence>
<name>A0AAI9KVW8_AERCA</name>
<evidence type="ECO:0000313" key="1">
    <source>
        <dbReference type="EMBL" id="GJA56892.1"/>
    </source>
</evidence>
<evidence type="ECO:0000313" key="2">
    <source>
        <dbReference type="Proteomes" id="UP000887009"/>
    </source>
</evidence>
<dbReference type="AlphaFoldDB" id="A0AAI9KVW8"/>